<accession>A0ABX8F4J0</accession>
<evidence type="ECO:0000313" key="2">
    <source>
        <dbReference type="Proteomes" id="UP000681155"/>
    </source>
</evidence>
<dbReference type="InterPro" id="IPR049796">
    <property type="entry name" value="CdiI_Ct-like"/>
</dbReference>
<sequence length="111" mass="11993">MSLHYQDPSMSHDEATKLLASDVNANVIAALVSIGLNEGDRIWAQNTCLKYLASEAESVAASAVTALGHLARRHGKLDREPVFLALENVKNKFPALEGIVADTLDDIDTFT</sequence>
<protein>
    <recommendedName>
        <fullName evidence="3">HEAT repeat domain-containing protein</fullName>
    </recommendedName>
</protein>
<keyword evidence="2" id="KW-1185">Reference proteome</keyword>
<gene>
    <name evidence="1" type="ORF">KJF94_12920</name>
</gene>
<dbReference type="CDD" id="cd20694">
    <property type="entry name" value="CdiI_Ct-like"/>
    <property type="match status" value="1"/>
</dbReference>
<reference evidence="1 2" key="1">
    <citation type="submission" date="2021-05" db="EMBL/GenBank/DDBJ databases">
        <title>Complete genome of the cytokinin-producing biocontrol strain Pseudomonas fluorescens G20-18.</title>
        <authorList>
            <person name="Nielsen T.K."/>
            <person name="Mekureyaw M.F."/>
            <person name="Hansen L.H."/>
            <person name="Nicolaisen M.H."/>
            <person name="Roitsch T.G."/>
            <person name="Hennessy R.C."/>
        </authorList>
    </citation>
    <scope>NUCLEOTIDE SEQUENCE [LARGE SCALE GENOMIC DNA]</scope>
    <source>
        <strain evidence="1 2">G20-18</strain>
    </source>
</reference>
<proteinExistence type="predicted"/>
<evidence type="ECO:0008006" key="3">
    <source>
        <dbReference type="Google" id="ProtNLM"/>
    </source>
</evidence>
<dbReference type="Proteomes" id="UP000681155">
    <property type="component" value="Chromosome"/>
</dbReference>
<dbReference type="EMBL" id="CP075566">
    <property type="protein sequence ID" value="QVW26376.1"/>
    <property type="molecule type" value="Genomic_DNA"/>
</dbReference>
<name>A0ABX8F4J0_9PSED</name>
<evidence type="ECO:0000313" key="1">
    <source>
        <dbReference type="EMBL" id="QVW26376.1"/>
    </source>
</evidence>
<organism evidence="1 2">
    <name type="scientific">Pseudomonas hormoni</name>
    <dbReference type="NCBI Taxonomy" id="3093767"/>
    <lineage>
        <taxon>Bacteria</taxon>
        <taxon>Pseudomonadati</taxon>
        <taxon>Pseudomonadota</taxon>
        <taxon>Gammaproteobacteria</taxon>
        <taxon>Pseudomonadales</taxon>
        <taxon>Pseudomonadaceae</taxon>
        <taxon>Pseudomonas</taxon>
    </lineage>
</organism>